<keyword evidence="1" id="KW-0732">Signal</keyword>
<feature type="signal peptide" evidence="1">
    <location>
        <begin position="1"/>
        <end position="21"/>
    </location>
</feature>
<dbReference type="EMBL" id="JACFYJ010000153">
    <property type="protein sequence ID" value="MEI6003066.1"/>
    <property type="molecule type" value="Genomic_DNA"/>
</dbReference>
<keyword evidence="3" id="KW-1185">Reference proteome</keyword>
<name>A0ABU8J5A6_9BURK</name>
<evidence type="ECO:0000256" key="1">
    <source>
        <dbReference type="SAM" id="SignalP"/>
    </source>
</evidence>
<evidence type="ECO:0008006" key="4">
    <source>
        <dbReference type="Google" id="ProtNLM"/>
    </source>
</evidence>
<reference evidence="2 3" key="1">
    <citation type="journal article" date="2022" name="Arch. Microbiol.">
        <title>Paraburkholderia bengalensis sp. nov. isolated from roots of Oryza sativa, IR64.</title>
        <authorList>
            <person name="Nag P."/>
            <person name="Mondal N."/>
            <person name="Sarkar J."/>
            <person name="Das S."/>
        </authorList>
    </citation>
    <scope>NUCLEOTIDE SEQUENCE [LARGE SCALE GENOMIC DNA]</scope>
    <source>
        <strain evidence="2 3">IR64_4_BI</strain>
    </source>
</reference>
<dbReference type="Proteomes" id="UP001386437">
    <property type="component" value="Unassembled WGS sequence"/>
</dbReference>
<protein>
    <recommendedName>
        <fullName evidence="4">Surface antigen</fullName>
    </recommendedName>
</protein>
<gene>
    <name evidence="2" type="ORF">H3V53_40095</name>
</gene>
<organism evidence="2 3">
    <name type="scientific">Paraburkholderia bengalensis</name>
    <dbReference type="NCBI Taxonomy" id="2747562"/>
    <lineage>
        <taxon>Bacteria</taxon>
        <taxon>Pseudomonadati</taxon>
        <taxon>Pseudomonadota</taxon>
        <taxon>Betaproteobacteria</taxon>
        <taxon>Burkholderiales</taxon>
        <taxon>Burkholderiaceae</taxon>
        <taxon>Paraburkholderia</taxon>
    </lineage>
</organism>
<accession>A0ABU8J5A6</accession>
<comment type="caution">
    <text evidence="2">The sequence shown here is derived from an EMBL/GenBank/DDBJ whole genome shotgun (WGS) entry which is preliminary data.</text>
</comment>
<sequence>MRTFIGLSAALVACAGCAVLAAPPVAAQEPLNDQVNCQNVVGQAEIDGTTQQISGLACRQADGTWQIQQADNAVVYPIPAYPYYDPWYWGPPVAVGVGTSFVFVDRFHHFHHMNHVHWGQPGGRFHGSGGMHGWSGGTHTWGGMGHVGGMGGGHRR</sequence>
<evidence type="ECO:0000313" key="3">
    <source>
        <dbReference type="Proteomes" id="UP001386437"/>
    </source>
</evidence>
<proteinExistence type="predicted"/>
<feature type="chain" id="PRO_5045491520" description="Surface antigen" evidence="1">
    <location>
        <begin position="22"/>
        <end position="156"/>
    </location>
</feature>
<dbReference type="RefSeq" id="WP_336602627.1">
    <property type="nucleotide sequence ID" value="NZ_JACFYJ010000153.1"/>
</dbReference>
<evidence type="ECO:0000313" key="2">
    <source>
        <dbReference type="EMBL" id="MEI6003066.1"/>
    </source>
</evidence>